<sequence>MKQTLEKTALRTIVVISTLIASIALVNAPARADVYRDSMLRNWETGLCLDSNFDGRVYTLGCNSGNYQRWIIETWGGGIPRGPDDGPLPPEGVNEGPWFALRNAATGRCLDSNGRDVYTTPCQTGNAYQAWLVWDLWSDNLTIQPYTYGFAGHNPRGSLDSDRAGHVYVHEENDGGFQNWKPGF</sequence>
<dbReference type="EMBL" id="JBHMBW010000003">
    <property type="protein sequence ID" value="MFB9622734.1"/>
    <property type="molecule type" value="Genomic_DNA"/>
</dbReference>
<dbReference type="CDD" id="cd23415">
    <property type="entry name" value="beta-trefoil_Ricin_AH"/>
    <property type="match status" value="1"/>
</dbReference>
<dbReference type="Gene3D" id="2.80.10.50">
    <property type="match status" value="2"/>
</dbReference>
<evidence type="ECO:0000313" key="2">
    <source>
        <dbReference type="Proteomes" id="UP001589532"/>
    </source>
</evidence>
<accession>A0ABV5RVC6</accession>
<dbReference type="InterPro" id="IPR035992">
    <property type="entry name" value="Ricin_B-like_lectins"/>
</dbReference>
<protein>
    <recommendedName>
        <fullName evidence="3">Ricin B lectin domain-containing protein</fullName>
    </recommendedName>
</protein>
<gene>
    <name evidence="1" type="ORF">ACFFSA_06550</name>
</gene>
<dbReference type="PROSITE" id="PS50231">
    <property type="entry name" value="RICIN_B_LECTIN"/>
    <property type="match status" value="1"/>
</dbReference>
<evidence type="ECO:0000313" key="1">
    <source>
        <dbReference type="EMBL" id="MFB9622734.1"/>
    </source>
</evidence>
<dbReference type="Proteomes" id="UP001589532">
    <property type="component" value="Unassembled WGS sequence"/>
</dbReference>
<comment type="caution">
    <text evidence="1">The sequence shown here is derived from an EMBL/GenBank/DDBJ whole genome shotgun (WGS) entry which is preliminary data.</text>
</comment>
<dbReference type="SUPFAM" id="SSF50370">
    <property type="entry name" value="Ricin B-like lectins"/>
    <property type="match status" value="1"/>
</dbReference>
<evidence type="ECO:0008006" key="3">
    <source>
        <dbReference type="Google" id="ProtNLM"/>
    </source>
</evidence>
<dbReference type="RefSeq" id="WP_344987554.1">
    <property type="nucleotide sequence ID" value="NZ_BAAAXV010000001.1"/>
</dbReference>
<organism evidence="1 2">
    <name type="scientific">Nonomuraea helvata</name>
    <dbReference type="NCBI Taxonomy" id="37484"/>
    <lineage>
        <taxon>Bacteria</taxon>
        <taxon>Bacillati</taxon>
        <taxon>Actinomycetota</taxon>
        <taxon>Actinomycetes</taxon>
        <taxon>Streptosporangiales</taxon>
        <taxon>Streptosporangiaceae</taxon>
        <taxon>Nonomuraea</taxon>
    </lineage>
</organism>
<name>A0ABV5RVC6_9ACTN</name>
<reference evidence="1 2" key="1">
    <citation type="submission" date="2024-09" db="EMBL/GenBank/DDBJ databases">
        <authorList>
            <person name="Sun Q."/>
            <person name="Mori K."/>
        </authorList>
    </citation>
    <scope>NUCLEOTIDE SEQUENCE [LARGE SCALE GENOMIC DNA]</scope>
    <source>
        <strain evidence="1 2">JCM 3143</strain>
    </source>
</reference>
<proteinExistence type="predicted"/>
<keyword evidence="2" id="KW-1185">Reference proteome</keyword>